<keyword evidence="4" id="KW-1185">Reference proteome</keyword>
<evidence type="ECO:0000313" key="3">
    <source>
        <dbReference type="EMBL" id="EEF50231.1"/>
    </source>
</evidence>
<dbReference type="STRING" id="3988.B9REM8"/>
<feature type="domain" description="DUF6857" evidence="2">
    <location>
        <begin position="4"/>
        <end position="192"/>
    </location>
</feature>
<protein>
    <recommendedName>
        <fullName evidence="2">DUF6857 domain-containing protein</fullName>
    </recommendedName>
</protein>
<dbReference type="AlphaFoldDB" id="B9REM8"/>
<reference evidence="4" key="1">
    <citation type="journal article" date="2010" name="Nat. Biotechnol.">
        <title>Draft genome sequence of the oilseed species Ricinus communis.</title>
        <authorList>
            <person name="Chan A.P."/>
            <person name="Crabtree J."/>
            <person name="Zhao Q."/>
            <person name="Lorenzi H."/>
            <person name="Orvis J."/>
            <person name="Puiu D."/>
            <person name="Melake-Berhan A."/>
            <person name="Jones K.M."/>
            <person name="Redman J."/>
            <person name="Chen G."/>
            <person name="Cahoon E.B."/>
            <person name="Gedil M."/>
            <person name="Stanke M."/>
            <person name="Haas B.J."/>
            <person name="Wortman J.R."/>
            <person name="Fraser-Liggett C.M."/>
            <person name="Ravel J."/>
            <person name="Rabinowicz P.D."/>
        </authorList>
    </citation>
    <scope>NUCLEOTIDE SEQUENCE [LARGE SCALE GENOMIC DNA]</scope>
    <source>
        <strain evidence="4">cv. Hale</strain>
    </source>
</reference>
<feature type="compositionally biased region" description="Polar residues" evidence="1">
    <location>
        <begin position="66"/>
        <end position="80"/>
    </location>
</feature>
<dbReference type="PANTHER" id="PTHR31928">
    <property type="entry name" value="EXPRESSED PROTEIN"/>
    <property type="match status" value="1"/>
</dbReference>
<proteinExistence type="predicted"/>
<dbReference type="Proteomes" id="UP000008311">
    <property type="component" value="Unassembled WGS sequence"/>
</dbReference>
<name>B9REM8_RICCO</name>
<organism evidence="3 4">
    <name type="scientific">Ricinus communis</name>
    <name type="common">Castor bean</name>
    <dbReference type="NCBI Taxonomy" id="3988"/>
    <lineage>
        <taxon>Eukaryota</taxon>
        <taxon>Viridiplantae</taxon>
        <taxon>Streptophyta</taxon>
        <taxon>Embryophyta</taxon>
        <taxon>Tracheophyta</taxon>
        <taxon>Spermatophyta</taxon>
        <taxon>Magnoliopsida</taxon>
        <taxon>eudicotyledons</taxon>
        <taxon>Gunneridae</taxon>
        <taxon>Pentapetalae</taxon>
        <taxon>rosids</taxon>
        <taxon>fabids</taxon>
        <taxon>Malpighiales</taxon>
        <taxon>Euphorbiaceae</taxon>
        <taxon>Acalyphoideae</taxon>
        <taxon>Acalypheae</taxon>
        <taxon>Ricinus</taxon>
    </lineage>
</organism>
<evidence type="ECO:0000313" key="4">
    <source>
        <dbReference type="Proteomes" id="UP000008311"/>
    </source>
</evidence>
<dbReference type="EMBL" id="EQ973776">
    <property type="protein sequence ID" value="EEF50231.1"/>
    <property type="molecule type" value="Genomic_DNA"/>
</dbReference>
<accession>B9REM8</accession>
<dbReference type="PANTHER" id="PTHR31928:SF7">
    <property type="entry name" value="FACTOR 1-DELTA, PUTATIVE (DUF936)-RELATED"/>
    <property type="match status" value="1"/>
</dbReference>
<dbReference type="Pfam" id="PF21647">
    <property type="entry name" value="DUF6857"/>
    <property type="match status" value="1"/>
</dbReference>
<dbReference type="InParanoid" id="B9REM8"/>
<dbReference type="InterPro" id="IPR049172">
    <property type="entry name" value="DUF6857_pln"/>
</dbReference>
<evidence type="ECO:0000256" key="1">
    <source>
        <dbReference type="SAM" id="MobiDB-lite"/>
    </source>
</evidence>
<gene>
    <name evidence="3" type="ORF">RCOM_1776060</name>
</gene>
<evidence type="ECO:0000259" key="2">
    <source>
        <dbReference type="Pfam" id="PF21647"/>
    </source>
</evidence>
<feature type="region of interest" description="Disordered" evidence="1">
    <location>
        <begin position="66"/>
        <end position="102"/>
    </location>
</feature>
<dbReference type="InterPro" id="IPR010341">
    <property type="entry name" value="DUF936_pln"/>
</dbReference>
<sequence length="197" mass="22295">MSSAPLVEQYLDFYQKINRAAMIVNSLLGVGIQTQNQANATSWVHAAIETNVSKFIVSKRPQKSQILSSDKCSSPKQVPSSLRHPSATKKMNPKRENCHKGSGLKETANLADKLLLHSREWFFKYMENSFNNGFRFCIGEVSEIASLLRQLKKVNQWLDDLRGGGIKVNERIEELKTKLYGFLLEHVDVAVASIEWI</sequence>
<dbReference type="eggNOG" id="ENOG502QUS9">
    <property type="taxonomic scope" value="Eukaryota"/>
</dbReference>